<name>A0ABN2CBM2_9ACTN</name>
<keyword evidence="2" id="KW-0472">Membrane</keyword>
<comment type="caution">
    <text evidence="3">The sequence shown here is derived from an EMBL/GenBank/DDBJ whole genome shotgun (WGS) entry which is preliminary data.</text>
</comment>
<organism evidence="3 4">
    <name type="scientific">Kribbella lupini</name>
    <dbReference type="NCBI Taxonomy" id="291602"/>
    <lineage>
        <taxon>Bacteria</taxon>
        <taxon>Bacillati</taxon>
        <taxon>Actinomycetota</taxon>
        <taxon>Actinomycetes</taxon>
        <taxon>Propionibacteriales</taxon>
        <taxon>Kribbellaceae</taxon>
        <taxon>Kribbella</taxon>
    </lineage>
</organism>
<feature type="region of interest" description="Disordered" evidence="1">
    <location>
        <begin position="199"/>
        <end position="222"/>
    </location>
</feature>
<dbReference type="RefSeq" id="WP_344181886.1">
    <property type="nucleotide sequence ID" value="NZ_BAAANC010000004.1"/>
</dbReference>
<proteinExistence type="predicted"/>
<gene>
    <name evidence="3" type="ORF">GCM10009741_69420</name>
</gene>
<accession>A0ABN2CBM2</accession>
<keyword evidence="2" id="KW-0812">Transmembrane</keyword>
<keyword evidence="2" id="KW-1133">Transmembrane helix</keyword>
<keyword evidence="4" id="KW-1185">Reference proteome</keyword>
<protein>
    <submittedName>
        <fullName evidence="3">Uncharacterized protein</fullName>
    </submittedName>
</protein>
<evidence type="ECO:0000256" key="1">
    <source>
        <dbReference type="SAM" id="MobiDB-lite"/>
    </source>
</evidence>
<evidence type="ECO:0000313" key="4">
    <source>
        <dbReference type="Proteomes" id="UP001500363"/>
    </source>
</evidence>
<dbReference type="EMBL" id="BAAANC010000004">
    <property type="protein sequence ID" value="GAA1555082.1"/>
    <property type="molecule type" value="Genomic_DNA"/>
</dbReference>
<reference evidence="3 4" key="1">
    <citation type="journal article" date="2019" name="Int. J. Syst. Evol. Microbiol.">
        <title>The Global Catalogue of Microorganisms (GCM) 10K type strain sequencing project: providing services to taxonomists for standard genome sequencing and annotation.</title>
        <authorList>
            <consortium name="The Broad Institute Genomics Platform"/>
            <consortium name="The Broad Institute Genome Sequencing Center for Infectious Disease"/>
            <person name="Wu L."/>
            <person name="Ma J."/>
        </authorList>
    </citation>
    <scope>NUCLEOTIDE SEQUENCE [LARGE SCALE GENOMIC DNA]</scope>
    <source>
        <strain evidence="3 4">JCM 14303</strain>
    </source>
</reference>
<evidence type="ECO:0000313" key="3">
    <source>
        <dbReference type="EMBL" id="GAA1555082.1"/>
    </source>
</evidence>
<sequence>MNLTDLRDELSDRADTVETPDLLPGVRRRIRTTKRRRVAGSLTAVAAVVALGIAVAPSLTTSAPEPADAPQDYTRDAVVLKGMIGTDRLDKAWIGGVGESRGSFSWTPTTNDVVVYTYCAAPGAARYAVRFGGREAVTGPCNSAYSSPENGVQVRPDAPVWLDVPLNQVTTVNVQLTDEDGKAVESGSAQLGVGVYRAGRRDPLPGATDATPTPAPGDREENGLKFRAHIGGDTLLTAAGGKPGVNSLSGSYESTGRAIQIASFCTANDGLPNYPYDLWVSVGGVVRVAGCVALTTDVGIAGGGMIPALGKPGETVNVTARLTDKAGREVTVPGARIGFAVYEKGPQRVYDDMALDERMEYAGTTYQLTDIRAADASTTRQVSLRTPADTSFLVVYGSSALGATVDGTLDDGLAGQGMLSTDYGDTGIKSWGLQTDGNHPGPSRPVTLKITKGTPTKGKIILAVYTPVK</sequence>
<evidence type="ECO:0000256" key="2">
    <source>
        <dbReference type="SAM" id="Phobius"/>
    </source>
</evidence>
<feature type="transmembrane region" description="Helical" evidence="2">
    <location>
        <begin position="38"/>
        <end position="59"/>
    </location>
</feature>
<dbReference type="Proteomes" id="UP001500363">
    <property type="component" value="Unassembled WGS sequence"/>
</dbReference>